<reference evidence="2" key="1">
    <citation type="submission" date="2021-11" db="EMBL/GenBank/DDBJ databases">
        <authorList>
            <consortium name="Genoscope - CEA"/>
            <person name="William W."/>
        </authorList>
    </citation>
    <scope>NUCLEOTIDE SEQUENCE</scope>
</reference>
<evidence type="ECO:0000313" key="3">
    <source>
        <dbReference type="Proteomes" id="UP000789595"/>
    </source>
</evidence>
<feature type="chain" id="PRO_5035257763" evidence="1">
    <location>
        <begin position="18"/>
        <end position="179"/>
    </location>
</feature>
<name>A0A8J2WX11_9STRA</name>
<keyword evidence="3" id="KW-1185">Reference proteome</keyword>
<dbReference type="EMBL" id="CAKKNE010000003">
    <property type="protein sequence ID" value="CAH0370899.1"/>
    <property type="molecule type" value="Genomic_DNA"/>
</dbReference>
<protein>
    <submittedName>
        <fullName evidence="2">Uncharacterized protein</fullName>
    </submittedName>
</protein>
<dbReference type="Proteomes" id="UP000789595">
    <property type="component" value="Unassembled WGS sequence"/>
</dbReference>
<gene>
    <name evidence="2" type="ORF">PECAL_3P08120</name>
</gene>
<evidence type="ECO:0000256" key="1">
    <source>
        <dbReference type="SAM" id="SignalP"/>
    </source>
</evidence>
<accession>A0A8J2WX11</accession>
<organism evidence="2 3">
    <name type="scientific">Pelagomonas calceolata</name>
    <dbReference type="NCBI Taxonomy" id="35677"/>
    <lineage>
        <taxon>Eukaryota</taxon>
        <taxon>Sar</taxon>
        <taxon>Stramenopiles</taxon>
        <taxon>Ochrophyta</taxon>
        <taxon>Pelagophyceae</taxon>
        <taxon>Pelagomonadales</taxon>
        <taxon>Pelagomonadaceae</taxon>
        <taxon>Pelagomonas</taxon>
    </lineage>
</organism>
<dbReference type="AlphaFoldDB" id="A0A8J2WX11"/>
<evidence type="ECO:0000313" key="2">
    <source>
        <dbReference type="EMBL" id="CAH0370899.1"/>
    </source>
</evidence>
<keyword evidence="1" id="KW-0732">Signal</keyword>
<proteinExistence type="predicted"/>
<dbReference type="OrthoDB" id="194884at2759"/>
<sequence length="179" mass="19317">MLIATLLLLCWLHTATALKAPQLDTVATSLREQIRVRTTDLTASNMPPTWTLDELRAPVSGLSGALFALPAACTPDPTEQALWVFQALVSVLADYVYIGGPSPAHGVDRVLASFNFLRLAFLLSQEAPELFALGLVPAALFVYAQRMKDLDRPEDWQLAHGLWHASGAAVACAATYSIS</sequence>
<feature type="signal peptide" evidence="1">
    <location>
        <begin position="1"/>
        <end position="17"/>
    </location>
</feature>
<comment type="caution">
    <text evidence="2">The sequence shown here is derived from an EMBL/GenBank/DDBJ whole genome shotgun (WGS) entry which is preliminary data.</text>
</comment>